<sequence length="132" mass="13970">MASRRFAFDVQAGAHAVVYRQRLAGHAVDQAVIGIGKRAVVVETGAAAPGQDGGQARVLVHGKAPAQRVLGQAVHRNGAQMVFFLLKQGHRAATKMRAQAGDQPLQADGRRQVGDQVGKQEVMHGVDFTVQG</sequence>
<gene>
    <name evidence="1" type="ORF">G6F64_014796</name>
</gene>
<evidence type="ECO:0000313" key="1">
    <source>
        <dbReference type="EMBL" id="KAG1276477.1"/>
    </source>
</evidence>
<dbReference type="EMBL" id="JAANQT010009678">
    <property type="protein sequence ID" value="KAG1276477.1"/>
    <property type="molecule type" value="Genomic_DNA"/>
</dbReference>
<protein>
    <submittedName>
        <fullName evidence="1">Uncharacterized protein</fullName>
    </submittedName>
</protein>
<dbReference type="AlphaFoldDB" id="A0A9P6WSS0"/>
<comment type="caution">
    <text evidence="1">The sequence shown here is derived from an EMBL/GenBank/DDBJ whole genome shotgun (WGS) entry which is preliminary data.</text>
</comment>
<accession>A0A9P6WSS0</accession>
<dbReference type="Proteomes" id="UP000716291">
    <property type="component" value="Unassembled WGS sequence"/>
</dbReference>
<organism evidence="1 2">
    <name type="scientific">Rhizopus oryzae</name>
    <name type="common">Mucormycosis agent</name>
    <name type="synonym">Rhizopus arrhizus var. delemar</name>
    <dbReference type="NCBI Taxonomy" id="64495"/>
    <lineage>
        <taxon>Eukaryota</taxon>
        <taxon>Fungi</taxon>
        <taxon>Fungi incertae sedis</taxon>
        <taxon>Mucoromycota</taxon>
        <taxon>Mucoromycotina</taxon>
        <taxon>Mucoromycetes</taxon>
        <taxon>Mucorales</taxon>
        <taxon>Mucorineae</taxon>
        <taxon>Rhizopodaceae</taxon>
        <taxon>Rhizopus</taxon>
    </lineage>
</organism>
<proteinExistence type="predicted"/>
<reference evidence="1" key="1">
    <citation type="journal article" date="2020" name="Microb. Genom.">
        <title>Genetic diversity of clinical and environmental Mucorales isolates obtained from an investigation of mucormycosis cases among solid organ transplant recipients.</title>
        <authorList>
            <person name="Nguyen M.H."/>
            <person name="Kaul D."/>
            <person name="Muto C."/>
            <person name="Cheng S.J."/>
            <person name="Richter R.A."/>
            <person name="Bruno V.M."/>
            <person name="Liu G."/>
            <person name="Beyhan S."/>
            <person name="Sundermann A.J."/>
            <person name="Mounaud S."/>
            <person name="Pasculle A.W."/>
            <person name="Nierman W.C."/>
            <person name="Driscoll E."/>
            <person name="Cumbie R."/>
            <person name="Clancy C.J."/>
            <person name="Dupont C.L."/>
        </authorList>
    </citation>
    <scope>NUCLEOTIDE SEQUENCE</scope>
    <source>
        <strain evidence="1">GL11</strain>
    </source>
</reference>
<evidence type="ECO:0000313" key="2">
    <source>
        <dbReference type="Proteomes" id="UP000716291"/>
    </source>
</evidence>
<keyword evidence="2" id="KW-1185">Reference proteome</keyword>
<name>A0A9P6WSS0_RHIOR</name>